<keyword evidence="2" id="KW-1185">Reference proteome</keyword>
<reference evidence="2" key="1">
    <citation type="submission" date="2016-07" db="EMBL/GenBank/DDBJ databases">
        <title>Phaeobacter portensis sp. nov., a tropodithietic acid producing bacterium isolated from a German harbor.</title>
        <authorList>
            <person name="Freese H.M."/>
            <person name="Bunk B."/>
            <person name="Breider S."/>
            <person name="Brinkhoff T."/>
        </authorList>
    </citation>
    <scope>NUCLEOTIDE SEQUENCE [LARGE SCALE GENOMIC DNA]</scope>
    <source>
        <strain evidence="2">P97</strain>
    </source>
</reference>
<dbReference type="Gene3D" id="1.10.30.50">
    <property type="match status" value="1"/>
</dbReference>
<accession>A0A1L3I6V8</accession>
<dbReference type="STRING" id="1844006.PhaeoP97_02506"/>
<proteinExistence type="predicted"/>
<gene>
    <name evidence="1" type="ORF">PhaeoP97_02506</name>
</gene>
<dbReference type="KEGG" id="php:PhaeoP97_02506"/>
<evidence type="ECO:0000313" key="2">
    <source>
        <dbReference type="Proteomes" id="UP000183859"/>
    </source>
</evidence>
<dbReference type="AlphaFoldDB" id="A0A1L3I6V8"/>
<protein>
    <submittedName>
        <fullName evidence="1">Uncharacterized protein</fullName>
    </submittedName>
</protein>
<dbReference type="OrthoDB" id="9816185at2"/>
<dbReference type="EMBL" id="CP016364">
    <property type="protein sequence ID" value="APG47889.1"/>
    <property type="molecule type" value="Genomic_DNA"/>
</dbReference>
<dbReference type="Proteomes" id="UP000183859">
    <property type="component" value="Chromosome"/>
</dbReference>
<dbReference type="RefSeq" id="WP_157891256.1">
    <property type="nucleotide sequence ID" value="NZ_CP016364.1"/>
</dbReference>
<organism evidence="1 2">
    <name type="scientific">Phaeobacter porticola</name>
    <dbReference type="NCBI Taxonomy" id="1844006"/>
    <lineage>
        <taxon>Bacteria</taxon>
        <taxon>Pseudomonadati</taxon>
        <taxon>Pseudomonadota</taxon>
        <taxon>Alphaproteobacteria</taxon>
        <taxon>Rhodobacterales</taxon>
        <taxon>Roseobacteraceae</taxon>
        <taxon>Phaeobacter</taxon>
    </lineage>
</organism>
<evidence type="ECO:0000313" key="1">
    <source>
        <dbReference type="EMBL" id="APG47889.1"/>
    </source>
</evidence>
<name>A0A1L3I6V8_9RHOB</name>
<sequence>MKKIDKPHDSGSASLCAASRNKKLRKTYPNLLRLGLRTERLAQHYDAAGGDPNIVRSNRISAKEKQAVLDLYESPPKGMGYIGELRDSLAGETCPMCGGYNPTELDHYLTKKKYPEYACVSYNLVPACSCNRMRGERLFDQVTHARVLHPYYDDCMVEPLIDLKFNPNDTPPLFTINYTISASNPNYNNVKFHVDNIVLRTNFLTHIGKRWGRLKAQPDAILPKHRDYRASRDEFHSYLIELSDGKSAETGPNSWAAIFFRSISRRSVSDWIFDNC</sequence>